<dbReference type="GO" id="GO:0008745">
    <property type="term" value="F:N-acetylmuramoyl-L-alanine amidase activity"/>
    <property type="evidence" value="ECO:0007669"/>
    <property type="project" value="UniProtKB-EC"/>
</dbReference>
<dbReference type="InterPro" id="IPR050695">
    <property type="entry name" value="N-acetylmuramoyl_amidase_3"/>
</dbReference>
<comment type="catalytic activity">
    <reaction evidence="1">
        <text>Hydrolyzes the link between N-acetylmuramoyl residues and L-amino acid residues in certain cell-wall glycopeptides.</text>
        <dbReference type="EC" id="3.5.1.28"/>
    </reaction>
</comment>
<dbReference type="SMART" id="SM00646">
    <property type="entry name" value="Ami_3"/>
    <property type="match status" value="1"/>
</dbReference>
<dbReference type="GO" id="GO:0030288">
    <property type="term" value="C:outer membrane-bounded periplasmic space"/>
    <property type="evidence" value="ECO:0007669"/>
    <property type="project" value="TreeGrafter"/>
</dbReference>
<organism evidence="5">
    <name type="scientific">Aquifex aeolicus</name>
    <dbReference type="NCBI Taxonomy" id="63363"/>
    <lineage>
        <taxon>Bacteria</taxon>
        <taxon>Pseudomonadati</taxon>
        <taxon>Aquificota</taxon>
        <taxon>Aquificia</taxon>
        <taxon>Aquificales</taxon>
        <taxon>Aquificaceae</taxon>
        <taxon>Aquifex</taxon>
    </lineage>
</organism>
<evidence type="ECO:0000259" key="4">
    <source>
        <dbReference type="SMART" id="SM00646"/>
    </source>
</evidence>
<dbReference type="Proteomes" id="UP000885792">
    <property type="component" value="Unassembled WGS sequence"/>
</dbReference>
<dbReference type="CDD" id="cd02696">
    <property type="entry name" value="MurNAc-LAA"/>
    <property type="match status" value="1"/>
</dbReference>
<keyword evidence="3" id="KW-0378">Hydrolase</keyword>
<evidence type="ECO:0000313" key="5">
    <source>
        <dbReference type="EMBL" id="HHJ64240.1"/>
    </source>
</evidence>
<gene>
    <name evidence="5" type="ORF">ENJ61_04955</name>
</gene>
<reference evidence="5" key="1">
    <citation type="journal article" date="2020" name="mSystems">
        <title>Genome- and Community-Level Interaction Insights into Carbon Utilization and Element Cycling Functions of Hydrothermarchaeota in Hydrothermal Sediment.</title>
        <authorList>
            <person name="Zhou Z."/>
            <person name="Liu Y."/>
            <person name="Xu W."/>
            <person name="Pan J."/>
            <person name="Luo Z.H."/>
            <person name="Li M."/>
        </authorList>
    </citation>
    <scope>NUCLEOTIDE SEQUENCE [LARGE SCALE GENOMIC DNA]</scope>
    <source>
        <strain evidence="5">HyVt-501</strain>
    </source>
</reference>
<dbReference type="EC" id="3.5.1.28" evidence="2"/>
<dbReference type="PANTHER" id="PTHR30404">
    <property type="entry name" value="N-ACETYLMURAMOYL-L-ALANINE AMIDASE"/>
    <property type="match status" value="1"/>
</dbReference>
<evidence type="ECO:0000256" key="2">
    <source>
        <dbReference type="ARBA" id="ARBA00011901"/>
    </source>
</evidence>
<name>A0A7C5QLC4_AQUAO</name>
<dbReference type="PANTHER" id="PTHR30404:SF0">
    <property type="entry name" value="N-ACETYLMURAMOYL-L-ALANINE AMIDASE AMIC"/>
    <property type="match status" value="1"/>
</dbReference>
<evidence type="ECO:0000256" key="1">
    <source>
        <dbReference type="ARBA" id="ARBA00001561"/>
    </source>
</evidence>
<dbReference type="Gene3D" id="2.60.40.3500">
    <property type="match status" value="1"/>
</dbReference>
<comment type="caution">
    <text evidence="5">The sequence shown here is derived from an EMBL/GenBank/DDBJ whole genome shotgun (WGS) entry which is preliminary data.</text>
</comment>
<dbReference type="EMBL" id="DRNB01000177">
    <property type="protein sequence ID" value="HHJ64240.1"/>
    <property type="molecule type" value="Genomic_DNA"/>
</dbReference>
<evidence type="ECO:0000256" key="3">
    <source>
        <dbReference type="ARBA" id="ARBA00022801"/>
    </source>
</evidence>
<dbReference type="AlphaFoldDB" id="A0A7C5QLC4"/>
<feature type="domain" description="MurNAc-LAA" evidence="4">
    <location>
        <begin position="234"/>
        <end position="392"/>
    </location>
</feature>
<proteinExistence type="predicted"/>
<dbReference type="GO" id="GO:0009253">
    <property type="term" value="P:peptidoglycan catabolic process"/>
    <property type="evidence" value="ECO:0007669"/>
    <property type="project" value="InterPro"/>
</dbReference>
<dbReference type="SUPFAM" id="SSF53187">
    <property type="entry name" value="Zn-dependent exopeptidases"/>
    <property type="match status" value="1"/>
</dbReference>
<dbReference type="InterPro" id="IPR002508">
    <property type="entry name" value="MurNAc-LAA_cat"/>
</dbReference>
<accession>A0A7C5QLC4</accession>
<dbReference type="Gene3D" id="3.40.630.40">
    <property type="entry name" value="Zn-dependent exopeptidases"/>
    <property type="match status" value="1"/>
</dbReference>
<protein>
    <recommendedName>
        <fullName evidence="2">N-acetylmuramoyl-L-alanine amidase</fullName>
        <ecNumber evidence="2">3.5.1.28</ecNumber>
    </recommendedName>
</protein>
<dbReference type="Pfam" id="PF01520">
    <property type="entry name" value="Amidase_3"/>
    <property type="match status" value="1"/>
</dbReference>
<sequence>MFLKSSITFSLVLLLFILSFGRVEGSRYGIYEGKIRIVFDLSKRRDFRVFTLENPRRIVLDIYGEKRVSRLKLPPGMKFRIGKHRWGVRIVLYYPKSFSLKFFRLRNPDRIVLDIYREDNRLYRELVRVLEEESSGKGPRVTVIEDPERIREDPVAELIRKVRSQPVVYEEKVIVVDAGHGGKDPGAIGYGGIREKDVNLAIAKKVAYYLRRDGRFRVILTRKGDYFVPLHRRAEIALRNRADLFISIHSDAAPRRNPRARGTQVFALSYKRAVEKKHQILRNRSYARLVLGEAANIRSGLVKRVLADLAIDVTLSESLYFARLLSKEMKRVIGKDVHFKGINRAGFAVLKTPGIPSVLVETGFITNPSEARKLRDPEFQRKVAWSIYRAIVRYFYGNDFGRKLVRYR</sequence>